<dbReference type="Proteomes" id="UP000632273">
    <property type="component" value="Unassembled WGS sequence"/>
</dbReference>
<comment type="caution">
    <text evidence="3">The sequence shown here is derived from an EMBL/GenBank/DDBJ whole genome shotgun (WGS) entry which is preliminary data.</text>
</comment>
<keyword evidence="1" id="KW-1133">Transmembrane helix</keyword>
<evidence type="ECO:0000256" key="1">
    <source>
        <dbReference type="SAM" id="Phobius"/>
    </source>
</evidence>
<evidence type="ECO:0000313" key="4">
    <source>
        <dbReference type="Proteomes" id="UP000632273"/>
    </source>
</evidence>
<evidence type="ECO:0008006" key="5">
    <source>
        <dbReference type="Google" id="ProtNLM"/>
    </source>
</evidence>
<name>A0ABQ1ULX0_9BACT</name>
<dbReference type="PROSITE" id="PS51257">
    <property type="entry name" value="PROKAR_LIPOPROTEIN"/>
    <property type="match status" value="1"/>
</dbReference>
<feature type="signal peptide" evidence="2">
    <location>
        <begin position="1"/>
        <end position="20"/>
    </location>
</feature>
<evidence type="ECO:0000256" key="2">
    <source>
        <dbReference type="SAM" id="SignalP"/>
    </source>
</evidence>
<reference evidence="4" key="1">
    <citation type="journal article" date="2019" name="Int. J. Syst. Evol. Microbiol.">
        <title>The Global Catalogue of Microorganisms (GCM) 10K type strain sequencing project: providing services to taxonomists for standard genome sequencing and annotation.</title>
        <authorList>
            <consortium name="The Broad Institute Genomics Platform"/>
            <consortium name="The Broad Institute Genome Sequencing Center for Infectious Disease"/>
            <person name="Wu L."/>
            <person name="Ma J."/>
        </authorList>
    </citation>
    <scope>NUCLEOTIDE SEQUENCE [LARGE SCALE GENOMIC DNA]</scope>
    <source>
        <strain evidence="4">CGMCC 1.15197</strain>
    </source>
</reference>
<proteinExistence type="predicted"/>
<gene>
    <name evidence="3" type="ORF">GCM10011383_37400</name>
</gene>
<keyword evidence="1" id="KW-0812">Transmembrane</keyword>
<keyword evidence="4" id="KW-1185">Reference proteome</keyword>
<feature type="chain" id="PRO_5046376881" description="DUF4349 domain-containing protein" evidence="2">
    <location>
        <begin position="21"/>
        <end position="201"/>
    </location>
</feature>
<organism evidence="3 4">
    <name type="scientific">Hymenobacter cavernae</name>
    <dbReference type="NCBI Taxonomy" id="2044852"/>
    <lineage>
        <taxon>Bacteria</taxon>
        <taxon>Pseudomonadati</taxon>
        <taxon>Bacteroidota</taxon>
        <taxon>Cytophagia</taxon>
        <taxon>Cytophagales</taxon>
        <taxon>Hymenobacteraceae</taxon>
        <taxon>Hymenobacter</taxon>
    </lineage>
</organism>
<keyword evidence="2" id="KW-0732">Signal</keyword>
<feature type="transmembrane region" description="Helical" evidence="1">
    <location>
        <begin position="172"/>
        <end position="197"/>
    </location>
</feature>
<evidence type="ECO:0000313" key="3">
    <source>
        <dbReference type="EMBL" id="GGF22285.1"/>
    </source>
</evidence>
<sequence>MKLHLLACALLLGATSCAVLQRPTPEQKVAKFLTEHPNILSKETIRVEVPVRIPQIEFRTQYIPVRNVIREQRDSVQLDSLLHQVEISLDSVQRAAARHKVLQWVESRPTLQDTLCFDTLGVSGRVWRTGNAYQLWVVRKDIETKASTAVVATKLKPCPRLLVYAWYEVEGWPWWLLLLCGAIVGAGLTYFIFSLAIRAAR</sequence>
<protein>
    <recommendedName>
        <fullName evidence="5">DUF4349 domain-containing protein</fullName>
    </recommendedName>
</protein>
<dbReference type="EMBL" id="BMHT01000007">
    <property type="protein sequence ID" value="GGF22285.1"/>
    <property type="molecule type" value="Genomic_DNA"/>
</dbReference>
<accession>A0ABQ1ULX0</accession>
<keyword evidence="1" id="KW-0472">Membrane</keyword>